<dbReference type="InterPro" id="IPR038765">
    <property type="entry name" value="Papain-like_cys_pep_sf"/>
</dbReference>
<dbReference type="Gene3D" id="3.90.70.10">
    <property type="entry name" value="Cysteine proteinases"/>
    <property type="match status" value="1"/>
</dbReference>
<organism evidence="4 5">
    <name type="scientific">Mycena rosella</name>
    <name type="common">Pink bonnet</name>
    <name type="synonym">Agaricus rosellus</name>
    <dbReference type="NCBI Taxonomy" id="1033263"/>
    <lineage>
        <taxon>Eukaryota</taxon>
        <taxon>Fungi</taxon>
        <taxon>Dikarya</taxon>
        <taxon>Basidiomycota</taxon>
        <taxon>Agaricomycotina</taxon>
        <taxon>Agaricomycetes</taxon>
        <taxon>Agaricomycetidae</taxon>
        <taxon>Agaricales</taxon>
        <taxon>Marasmiineae</taxon>
        <taxon>Mycenaceae</taxon>
        <taxon>Mycena</taxon>
    </lineage>
</organism>
<dbReference type="PROSITE" id="PS50203">
    <property type="entry name" value="CALPAIN_CAT"/>
    <property type="match status" value="1"/>
</dbReference>
<proteinExistence type="predicted"/>
<evidence type="ECO:0000256" key="1">
    <source>
        <dbReference type="PIRSR" id="PIRSR622684-1"/>
    </source>
</evidence>
<dbReference type="AlphaFoldDB" id="A0AAD7CV49"/>
<comment type="caution">
    <text evidence="2">Lacks conserved residue(s) required for the propagation of feature annotation.</text>
</comment>
<dbReference type="PANTHER" id="PTHR10183:SF425">
    <property type="entry name" value="CALPAIN-5"/>
    <property type="match status" value="1"/>
</dbReference>
<dbReference type="Pfam" id="PF00648">
    <property type="entry name" value="Peptidase_C2"/>
    <property type="match status" value="1"/>
</dbReference>
<evidence type="ECO:0000313" key="5">
    <source>
        <dbReference type="Proteomes" id="UP001221757"/>
    </source>
</evidence>
<dbReference type="GO" id="GO:0006508">
    <property type="term" value="P:proteolysis"/>
    <property type="evidence" value="ECO:0007669"/>
    <property type="project" value="InterPro"/>
</dbReference>
<accession>A0AAD7CV49</accession>
<evidence type="ECO:0000259" key="3">
    <source>
        <dbReference type="PROSITE" id="PS50203"/>
    </source>
</evidence>
<protein>
    <recommendedName>
        <fullName evidence="3">Calpain catalytic domain-containing protein</fullName>
    </recommendedName>
</protein>
<dbReference type="Proteomes" id="UP001221757">
    <property type="component" value="Unassembled WGS sequence"/>
</dbReference>
<dbReference type="InterPro" id="IPR022684">
    <property type="entry name" value="Calpain_cysteine_protease"/>
</dbReference>
<evidence type="ECO:0000256" key="2">
    <source>
        <dbReference type="PROSITE-ProRule" id="PRU00239"/>
    </source>
</evidence>
<evidence type="ECO:0000313" key="4">
    <source>
        <dbReference type="EMBL" id="KAJ7665592.1"/>
    </source>
</evidence>
<dbReference type="SUPFAM" id="SSF54001">
    <property type="entry name" value="Cysteine proteinases"/>
    <property type="match status" value="1"/>
</dbReference>
<sequence length="97" mass="11031">MKANDGRFFGCSFRGLRGVNTEEDEPKMLGLMGRHAYSVLRAVQAKGKKVVKWTGPWSDGSKEWDADTFEILSELGHSFGDDGQFIMEYTDFLECWD</sequence>
<feature type="domain" description="Calpain catalytic" evidence="3">
    <location>
        <begin position="22"/>
        <end position="97"/>
    </location>
</feature>
<name>A0AAD7CV49_MYCRO</name>
<dbReference type="GO" id="GO:0004198">
    <property type="term" value="F:calcium-dependent cysteine-type endopeptidase activity"/>
    <property type="evidence" value="ECO:0007669"/>
    <property type="project" value="InterPro"/>
</dbReference>
<reference evidence="4" key="1">
    <citation type="submission" date="2023-03" db="EMBL/GenBank/DDBJ databases">
        <title>Massive genome expansion in bonnet fungi (Mycena s.s.) driven by repeated elements and novel gene families across ecological guilds.</title>
        <authorList>
            <consortium name="Lawrence Berkeley National Laboratory"/>
            <person name="Harder C.B."/>
            <person name="Miyauchi S."/>
            <person name="Viragh M."/>
            <person name="Kuo A."/>
            <person name="Thoen E."/>
            <person name="Andreopoulos B."/>
            <person name="Lu D."/>
            <person name="Skrede I."/>
            <person name="Drula E."/>
            <person name="Henrissat B."/>
            <person name="Morin E."/>
            <person name="Kohler A."/>
            <person name="Barry K."/>
            <person name="LaButti K."/>
            <person name="Morin E."/>
            <person name="Salamov A."/>
            <person name="Lipzen A."/>
            <person name="Mereny Z."/>
            <person name="Hegedus B."/>
            <person name="Baldrian P."/>
            <person name="Stursova M."/>
            <person name="Weitz H."/>
            <person name="Taylor A."/>
            <person name="Grigoriev I.V."/>
            <person name="Nagy L.G."/>
            <person name="Martin F."/>
            <person name="Kauserud H."/>
        </authorList>
    </citation>
    <scope>NUCLEOTIDE SEQUENCE</scope>
    <source>
        <strain evidence="4">CBHHK067</strain>
    </source>
</reference>
<dbReference type="PANTHER" id="PTHR10183">
    <property type="entry name" value="CALPAIN"/>
    <property type="match status" value="1"/>
</dbReference>
<keyword evidence="5" id="KW-1185">Reference proteome</keyword>
<dbReference type="InterPro" id="IPR001300">
    <property type="entry name" value="Peptidase_C2_calpain_cat"/>
</dbReference>
<dbReference type="EMBL" id="JARKIE010000215">
    <property type="protein sequence ID" value="KAJ7665592.1"/>
    <property type="molecule type" value="Genomic_DNA"/>
</dbReference>
<comment type="caution">
    <text evidence="4">The sequence shown here is derived from an EMBL/GenBank/DDBJ whole genome shotgun (WGS) entry which is preliminary data.</text>
</comment>
<gene>
    <name evidence="4" type="ORF">B0H17DRAFT_1162641</name>
</gene>
<feature type="active site" evidence="1">
    <location>
        <position position="35"/>
    </location>
</feature>